<comment type="similarity">
    <text evidence="1">Belongs to the UPF0246 family.</text>
</comment>
<evidence type="ECO:0000313" key="2">
    <source>
        <dbReference type="EMBL" id="MBC9813796.1"/>
    </source>
</evidence>
<evidence type="ECO:0000256" key="1">
    <source>
        <dbReference type="HAMAP-Rule" id="MF_00652"/>
    </source>
</evidence>
<dbReference type="InterPro" id="IPR005583">
    <property type="entry name" value="YaaA"/>
</dbReference>
<dbReference type="HAMAP" id="MF_00652">
    <property type="entry name" value="UPF0246"/>
    <property type="match status" value="1"/>
</dbReference>
<accession>A0A8J6TYA7</accession>
<dbReference type="PANTHER" id="PTHR30283">
    <property type="entry name" value="PEROXIDE STRESS RESPONSE PROTEIN YAAA"/>
    <property type="match status" value="1"/>
</dbReference>
<keyword evidence="3" id="KW-1185">Reference proteome</keyword>
<dbReference type="Proteomes" id="UP000652681">
    <property type="component" value="Unassembled WGS sequence"/>
</dbReference>
<dbReference type="GO" id="GO:0005829">
    <property type="term" value="C:cytosol"/>
    <property type="evidence" value="ECO:0007669"/>
    <property type="project" value="TreeGrafter"/>
</dbReference>
<dbReference type="PANTHER" id="PTHR30283:SF4">
    <property type="entry name" value="PEROXIDE STRESS RESISTANCE PROTEIN YAAA"/>
    <property type="match status" value="1"/>
</dbReference>
<dbReference type="NCBIfam" id="NF002542">
    <property type="entry name" value="PRK02101.1-3"/>
    <property type="match status" value="1"/>
</dbReference>
<dbReference type="EMBL" id="JACVEL010000015">
    <property type="protein sequence ID" value="MBC9813796.1"/>
    <property type="molecule type" value="Genomic_DNA"/>
</dbReference>
<dbReference type="Pfam" id="PF03883">
    <property type="entry name" value="H2O2_YaaD"/>
    <property type="match status" value="1"/>
</dbReference>
<comment type="caution">
    <text evidence="2">The sequence shown here is derived from an EMBL/GenBank/DDBJ whole genome shotgun (WGS) entry which is preliminary data.</text>
</comment>
<gene>
    <name evidence="2" type="primary">yaaA</name>
    <name evidence="2" type="ORF">H9Y05_15075</name>
</gene>
<name>A0A8J6TYA7_9FLAO</name>
<protein>
    <recommendedName>
        <fullName evidence="1">UPF0246 protein H9Y05_15075</fullName>
    </recommendedName>
</protein>
<organism evidence="2 3">
    <name type="scientific">Taishania pollutisoli</name>
    <dbReference type="NCBI Taxonomy" id="2766479"/>
    <lineage>
        <taxon>Bacteria</taxon>
        <taxon>Pseudomonadati</taxon>
        <taxon>Bacteroidota</taxon>
        <taxon>Flavobacteriia</taxon>
        <taxon>Flavobacteriales</taxon>
        <taxon>Crocinitomicaceae</taxon>
        <taxon>Taishania</taxon>
    </lineage>
</organism>
<sequence length="254" mass="28874">MKILISPAKSIDMTIDIPVPQVTTAQFLKEADTLMNKLSKLSAGKLEKLMHVSRDIAELNVNRNKNWTLPVALSETSKPAVTVFTGEVYRGLNVSSFDTADFLYANENLRILSGLYGILKPLDLLYPYRLEMGTKWAITPKTKNLYDFWGLKLNKALTDELATGEVIINLASSEYFKAIQHKQLKHRLITPVFKEFKNGEYKVIMTYAKNARGSMAHYIIKNKLSHPEDLKAFDSDGYRFDANLSTADEWVFTR</sequence>
<dbReference type="RefSeq" id="WP_216714760.1">
    <property type="nucleotide sequence ID" value="NZ_JACVEL010000015.1"/>
</dbReference>
<dbReference type="GO" id="GO:0033194">
    <property type="term" value="P:response to hydroperoxide"/>
    <property type="evidence" value="ECO:0007669"/>
    <property type="project" value="TreeGrafter"/>
</dbReference>
<reference evidence="2" key="1">
    <citation type="submission" date="2020-09" db="EMBL/GenBank/DDBJ databases">
        <title>Taishania pollutisoli gen. nov., sp. nov., Isolated from Tetrabromobisphenol A-Contaminated Soil.</title>
        <authorList>
            <person name="Chen Q."/>
        </authorList>
    </citation>
    <scope>NUCLEOTIDE SEQUENCE</scope>
    <source>
        <strain evidence="2">CZZ-1</strain>
    </source>
</reference>
<evidence type="ECO:0000313" key="3">
    <source>
        <dbReference type="Proteomes" id="UP000652681"/>
    </source>
</evidence>
<dbReference type="AlphaFoldDB" id="A0A8J6TYA7"/>
<proteinExistence type="inferred from homology"/>